<evidence type="ECO:0000313" key="7">
    <source>
        <dbReference type="Proteomes" id="UP001500459"/>
    </source>
</evidence>
<evidence type="ECO:0000256" key="2">
    <source>
        <dbReference type="ARBA" id="ARBA00023015"/>
    </source>
</evidence>
<dbReference type="NCBIfam" id="TIGR02937">
    <property type="entry name" value="sigma70-ECF"/>
    <property type="match status" value="1"/>
</dbReference>
<dbReference type="InterPro" id="IPR036388">
    <property type="entry name" value="WH-like_DNA-bd_sf"/>
</dbReference>
<dbReference type="PANTHER" id="PTHR43133">
    <property type="entry name" value="RNA POLYMERASE ECF-TYPE SIGMA FACTO"/>
    <property type="match status" value="1"/>
</dbReference>
<evidence type="ECO:0000256" key="1">
    <source>
        <dbReference type="ARBA" id="ARBA00010641"/>
    </source>
</evidence>
<keyword evidence="3" id="KW-0731">Sigma factor</keyword>
<feature type="domain" description="RNA polymerase sigma factor 70 region 4 type 2" evidence="5">
    <location>
        <begin position="130"/>
        <end position="178"/>
    </location>
</feature>
<sequence>MQSKTSTDSILWKKVKLGDLEAFNSLYDQYVDILYSFGIQYTTDTNYVKDCIHDLFLDIYKYRKKLSDVDNVKFYLFKSLKRKVNKKYKSKLTLFSSNDKTDKLASVCQSIEESMIQDENSSEIATKVSAAFTCLSKKQRRGVSLKFYEERSYEEIAVILGISIESVRTLIYRAVKKMRNEIEVK</sequence>
<dbReference type="InterPro" id="IPR014284">
    <property type="entry name" value="RNA_pol_sigma-70_dom"/>
</dbReference>
<dbReference type="CDD" id="cd06171">
    <property type="entry name" value="Sigma70_r4"/>
    <property type="match status" value="1"/>
</dbReference>
<dbReference type="Gene3D" id="1.10.10.10">
    <property type="entry name" value="Winged helix-like DNA-binding domain superfamily/Winged helix DNA-binding domain"/>
    <property type="match status" value="1"/>
</dbReference>
<keyword evidence="7" id="KW-1185">Reference proteome</keyword>
<evidence type="ECO:0000256" key="4">
    <source>
        <dbReference type="ARBA" id="ARBA00023163"/>
    </source>
</evidence>
<evidence type="ECO:0000259" key="5">
    <source>
        <dbReference type="Pfam" id="PF08281"/>
    </source>
</evidence>
<proteinExistence type="inferred from homology"/>
<dbReference type="InterPro" id="IPR013325">
    <property type="entry name" value="RNA_pol_sigma_r2"/>
</dbReference>
<dbReference type="Pfam" id="PF08281">
    <property type="entry name" value="Sigma70_r4_2"/>
    <property type="match status" value="1"/>
</dbReference>
<dbReference type="Proteomes" id="UP001500459">
    <property type="component" value="Unassembled WGS sequence"/>
</dbReference>
<organism evidence="6 7">
    <name type="scientific">Aquimarina addita</name>
    <dbReference type="NCBI Taxonomy" id="870485"/>
    <lineage>
        <taxon>Bacteria</taxon>
        <taxon>Pseudomonadati</taxon>
        <taxon>Bacteroidota</taxon>
        <taxon>Flavobacteriia</taxon>
        <taxon>Flavobacteriales</taxon>
        <taxon>Flavobacteriaceae</taxon>
        <taxon>Aquimarina</taxon>
    </lineage>
</organism>
<dbReference type="Gene3D" id="1.10.1740.10">
    <property type="match status" value="1"/>
</dbReference>
<dbReference type="RefSeq" id="WP_344929348.1">
    <property type="nucleotide sequence ID" value="NZ_BAABCW010000016.1"/>
</dbReference>
<dbReference type="PANTHER" id="PTHR43133:SF46">
    <property type="entry name" value="RNA POLYMERASE SIGMA-70 FACTOR ECF SUBFAMILY"/>
    <property type="match status" value="1"/>
</dbReference>
<evidence type="ECO:0000313" key="6">
    <source>
        <dbReference type="EMBL" id="GAA3516495.1"/>
    </source>
</evidence>
<dbReference type="SUPFAM" id="SSF88659">
    <property type="entry name" value="Sigma3 and sigma4 domains of RNA polymerase sigma factors"/>
    <property type="match status" value="1"/>
</dbReference>
<comment type="similarity">
    <text evidence="1">Belongs to the sigma-70 factor family. ECF subfamily.</text>
</comment>
<evidence type="ECO:0000256" key="3">
    <source>
        <dbReference type="ARBA" id="ARBA00023082"/>
    </source>
</evidence>
<dbReference type="EMBL" id="BAABCW010000016">
    <property type="protein sequence ID" value="GAA3516495.1"/>
    <property type="molecule type" value="Genomic_DNA"/>
</dbReference>
<dbReference type="SUPFAM" id="SSF88946">
    <property type="entry name" value="Sigma2 domain of RNA polymerase sigma factors"/>
    <property type="match status" value="1"/>
</dbReference>
<comment type="caution">
    <text evidence="6">The sequence shown here is derived from an EMBL/GenBank/DDBJ whole genome shotgun (WGS) entry which is preliminary data.</text>
</comment>
<dbReference type="InterPro" id="IPR013249">
    <property type="entry name" value="RNA_pol_sigma70_r4_t2"/>
</dbReference>
<name>A0ABP6UPW2_9FLAO</name>
<dbReference type="InterPro" id="IPR039425">
    <property type="entry name" value="RNA_pol_sigma-70-like"/>
</dbReference>
<reference evidence="7" key="1">
    <citation type="journal article" date="2019" name="Int. J. Syst. Evol. Microbiol.">
        <title>The Global Catalogue of Microorganisms (GCM) 10K type strain sequencing project: providing services to taxonomists for standard genome sequencing and annotation.</title>
        <authorList>
            <consortium name="The Broad Institute Genomics Platform"/>
            <consortium name="The Broad Institute Genome Sequencing Center for Infectious Disease"/>
            <person name="Wu L."/>
            <person name="Ma J."/>
        </authorList>
    </citation>
    <scope>NUCLEOTIDE SEQUENCE [LARGE SCALE GENOMIC DNA]</scope>
    <source>
        <strain evidence="7">JCM 17106</strain>
    </source>
</reference>
<gene>
    <name evidence="6" type="ORF">GCM10022393_33250</name>
</gene>
<accession>A0ABP6UPW2</accession>
<dbReference type="InterPro" id="IPR013324">
    <property type="entry name" value="RNA_pol_sigma_r3/r4-like"/>
</dbReference>
<protein>
    <submittedName>
        <fullName evidence="6">Sigma-70 family RNA polymerase sigma factor</fullName>
    </submittedName>
</protein>
<keyword evidence="2" id="KW-0805">Transcription regulation</keyword>
<keyword evidence="4" id="KW-0804">Transcription</keyword>